<comment type="caution">
    <text evidence="10">The sequence shown here is derived from an EMBL/GenBank/DDBJ whole genome shotgun (WGS) entry which is preliminary data.</text>
</comment>
<dbReference type="Gene3D" id="1.20.1070.10">
    <property type="entry name" value="Rhodopsin 7-helix transmembrane proteins"/>
    <property type="match status" value="1"/>
</dbReference>
<evidence type="ECO:0000256" key="7">
    <source>
        <dbReference type="ARBA" id="ARBA00023224"/>
    </source>
</evidence>
<evidence type="ECO:0000256" key="1">
    <source>
        <dbReference type="ARBA" id="ARBA00004141"/>
    </source>
</evidence>
<keyword evidence="11" id="KW-1185">Reference proteome</keyword>
<gene>
    <name evidence="10" type="ORF">WMY93_028463</name>
</gene>
<dbReference type="InterPro" id="IPR017452">
    <property type="entry name" value="GPCR_Rhodpsn_7TM"/>
</dbReference>
<feature type="transmembrane region" description="Helical" evidence="8">
    <location>
        <begin position="39"/>
        <end position="60"/>
    </location>
</feature>
<evidence type="ECO:0000259" key="9">
    <source>
        <dbReference type="PROSITE" id="PS50262"/>
    </source>
</evidence>
<keyword evidence="2 8" id="KW-0812">Transmembrane</keyword>
<feature type="transmembrane region" description="Helical" evidence="8">
    <location>
        <begin position="106"/>
        <end position="129"/>
    </location>
</feature>
<feature type="transmembrane region" description="Helical" evidence="8">
    <location>
        <begin position="72"/>
        <end position="94"/>
    </location>
</feature>
<keyword evidence="6" id="KW-0675">Receptor</keyword>
<proteinExistence type="predicted"/>
<feature type="transmembrane region" description="Helical" evidence="8">
    <location>
        <begin position="245"/>
        <end position="266"/>
    </location>
</feature>
<keyword evidence="3 8" id="KW-1133">Transmembrane helix</keyword>
<dbReference type="PRINTS" id="PR00237">
    <property type="entry name" value="GPCRRHODOPSN"/>
</dbReference>
<dbReference type="PROSITE" id="PS50262">
    <property type="entry name" value="G_PROTEIN_RECEP_F1_2"/>
    <property type="match status" value="1"/>
</dbReference>
<evidence type="ECO:0000256" key="8">
    <source>
        <dbReference type="SAM" id="Phobius"/>
    </source>
</evidence>
<dbReference type="InterPro" id="IPR000276">
    <property type="entry name" value="GPCR_Rhodpsn"/>
</dbReference>
<keyword evidence="4" id="KW-0297">G-protein coupled receptor</keyword>
<evidence type="ECO:0000256" key="5">
    <source>
        <dbReference type="ARBA" id="ARBA00023136"/>
    </source>
</evidence>
<keyword evidence="5 8" id="KW-0472">Membrane</keyword>
<dbReference type="PANTHER" id="PTHR46048">
    <property type="entry name" value="HYDROXYCARBOXYLIC ACID RECEPTOR 2"/>
    <property type="match status" value="1"/>
</dbReference>
<reference evidence="11" key="1">
    <citation type="submission" date="2024-04" db="EMBL/GenBank/DDBJ databases">
        <title>Salinicola lusitanus LLJ914,a marine bacterium isolated from the Okinawa Trough.</title>
        <authorList>
            <person name="Li J."/>
        </authorList>
    </citation>
    <scope>NUCLEOTIDE SEQUENCE [LARGE SCALE GENOMIC DNA]</scope>
</reference>
<evidence type="ECO:0000256" key="6">
    <source>
        <dbReference type="ARBA" id="ARBA00023170"/>
    </source>
</evidence>
<evidence type="ECO:0000256" key="4">
    <source>
        <dbReference type="ARBA" id="ARBA00023040"/>
    </source>
</evidence>
<dbReference type="GO" id="GO:0004930">
    <property type="term" value="F:G protein-coupled receptor activity"/>
    <property type="evidence" value="ECO:0007669"/>
    <property type="project" value="UniProtKB-KW"/>
</dbReference>
<dbReference type="EMBL" id="JBBPFD010000021">
    <property type="protein sequence ID" value="KAK7882289.1"/>
    <property type="molecule type" value="Genomic_DNA"/>
</dbReference>
<evidence type="ECO:0000313" key="10">
    <source>
        <dbReference type="EMBL" id="KAK7882289.1"/>
    </source>
</evidence>
<sequence length="302" mass="34068">MGVVRWFTWGRGMGVVRWFTWGRGMGVVGWVTWGRGMGVVSPGSGVLLGAVGNGFALWIFCLHLRPWRSSTVLLFSLALADVMLLVALPFRISYYNSNFNWNLETFFATSVTSLLICMWSSCSLVLNTYTECIFTLNKSNQGYCGDFNSQCERNHTISWHRLAFLSAFYVPFLVIFSPPQVSSSVCGKDRWPSKLKLKKHCCNISIVILFAVCFLPSNVTQLVIWSKVNSMAEQHCGEIEQMTTVYYLTVSLTYLNSSLDPVVYFFSSSMFRSRCREVLGLQPSLDSSEPEEMSLPEASSRI</sequence>
<accession>A0AAW0MX78</accession>
<dbReference type="SUPFAM" id="SSF81321">
    <property type="entry name" value="Family A G protein-coupled receptor-like"/>
    <property type="match status" value="1"/>
</dbReference>
<name>A0AAW0MX78_9GOBI</name>
<evidence type="ECO:0000256" key="2">
    <source>
        <dbReference type="ARBA" id="ARBA00022692"/>
    </source>
</evidence>
<organism evidence="10 11">
    <name type="scientific">Mugilogobius chulae</name>
    <name type="common">yellowstripe goby</name>
    <dbReference type="NCBI Taxonomy" id="88201"/>
    <lineage>
        <taxon>Eukaryota</taxon>
        <taxon>Metazoa</taxon>
        <taxon>Chordata</taxon>
        <taxon>Craniata</taxon>
        <taxon>Vertebrata</taxon>
        <taxon>Euteleostomi</taxon>
        <taxon>Actinopterygii</taxon>
        <taxon>Neopterygii</taxon>
        <taxon>Teleostei</taxon>
        <taxon>Neoteleostei</taxon>
        <taxon>Acanthomorphata</taxon>
        <taxon>Gobiaria</taxon>
        <taxon>Gobiiformes</taxon>
        <taxon>Gobioidei</taxon>
        <taxon>Gobiidae</taxon>
        <taxon>Gobionellinae</taxon>
        <taxon>Mugilogobius</taxon>
    </lineage>
</organism>
<dbReference type="GO" id="GO:0005886">
    <property type="term" value="C:plasma membrane"/>
    <property type="evidence" value="ECO:0007669"/>
    <property type="project" value="TreeGrafter"/>
</dbReference>
<feature type="transmembrane region" description="Helical" evidence="8">
    <location>
        <begin position="204"/>
        <end position="225"/>
    </location>
</feature>
<dbReference type="Proteomes" id="UP001460270">
    <property type="component" value="Unassembled WGS sequence"/>
</dbReference>
<dbReference type="AlphaFoldDB" id="A0AAW0MX78"/>
<dbReference type="PANTHER" id="PTHR46048:SF6">
    <property type="entry name" value="HYDROXYCARBOXYLIC ACID RECEPTOR 2"/>
    <property type="match status" value="1"/>
</dbReference>
<evidence type="ECO:0000256" key="3">
    <source>
        <dbReference type="ARBA" id="ARBA00022989"/>
    </source>
</evidence>
<feature type="domain" description="G-protein coupled receptors family 1 profile" evidence="9">
    <location>
        <begin position="204"/>
        <end position="264"/>
    </location>
</feature>
<comment type="subcellular location">
    <subcellularLocation>
        <location evidence="1">Membrane</location>
        <topology evidence="1">Multi-pass membrane protein</topology>
    </subcellularLocation>
</comment>
<keyword evidence="7" id="KW-0807">Transducer</keyword>
<protein>
    <recommendedName>
        <fullName evidence="9">G-protein coupled receptors family 1 profile domain-containing protein</fullName>
    </recommendedName>
</protein>
<dbReference type="InterPro" id="IPR051893">
    <property type="entry name" value="HCARs"/>
</dbReference>
<evidence type="ECO:0000313" key="11">
    <source>
        <dbReference type="Proteomes" id="UP001460270"/>
    </source>
</evidence>